<accession>A0ABU2X356</accession>
<proteinExistence type="predicted"/>
<name>A0ABU2X356_9ACTN</name>
<evidence type="ECO:0000313" key="1">
    <source>
        <dbReference type="EMBL" id="MDT0532636.1"/>
    </source>
</evidence>
<comment type="caution">
    <text evidence="1">The sequence shown here is derived from an EMBL/GenBank/DDBJ whole genome shotgun (WGS) entry which is preliminary data.</text>
</comment>
<protein>
    <recommendedName>
        <fullName evidence="3">SUKH-3 immunity protein</fullName>
    </recommendedName>
</protein>
<organism evidence="1 2">
    <name type="scientific">Micromonospora reichwaldensis</name>
    <dbReference type="NCBI Taxonomy" id="3075516"/>
    <lineage>
        <taxon>Bacteria</taxon>
        <taxon>Bacillati</taxon>
        <taxon>Actinomycetota</taxon>
        <taxon>Actinomycetes</taxon>
        <taxon>Micromonosporales</taxon>
        <taxon>Micromonosporaceae</taxon>
        <taxon>Micromonospora</taxon>
    </lineage>
</organism>
<dbReference type="Proteomes" id="UP001180973">
    <property type="component" value="Unassembled WGS sequence"/>
</dbReference>
<gene>
    <name evidence="1" type="ORF">RM555_26920</name>
</gene>
<dbReference type="EMBL" id="JAVRFL010000043">
    <property type="protein sequence ID" value="MDT0532636.1"/>
    <property type="molecule type" value="Genomic_DNA"/>
</dbReference>
<keyword evidence="2" id="KW-1185">Reference proteome</keyword>
<dbReference type="RefSeq" id="WP_311414358.1">
    <property type="nucleotide sequence ID" value="NZ_JAVRFL010000043.1"/>
</dbReference>
<evidence type="ECO:0000313" key="2">
    <source>
        <dbReference type="Proteomes" id="UP001180973"/>
    </source>
</evidence>
<evidence type="ECO:0008006" key="3">
    <source>
        <dbReference type="Google" id="ProtNLM"/>
    </source>
</evidence>
<sequence>MAGSNAGTTHANTSRVARLLRERTGFPYAAEDIAPTLHLAAPILTGTYGVHADYVPKVAGGWRWRLSVTPYAPGTGPETA</sequence>
<reference evidence="1" key="1">
    <citation type="submission" date="2023-09" db="EMBL/GenBank/DDBJ databases">
        <title>30 novel species of actinomycetes from the DSMZ collection.</title>
        <authorList>
            <person name="Nouioui I."/>
        </authorList>
    </citation>
    <scope>NUCLEOTIDE SEQUENCE</scope>
    <source>
        <strain evidence="1">DSM 115977</strain>
    </source>
</reference>